<dbReference type="SUPFAM" id="SSF50129">
    <property type="entry name" value="GroES-like"/>
    <property type="match status" value="1"/>
</dbReference>
<evidence type="ECO:0000259" key="2">
    <source>
        <dbReference type="SMART" id="SM00829"/>
    </source>
</evidence>
<dbReference type="PRINTS" id="PR00081">
    <property type="entry name" value="GDHRDH"/>
</dbReference>
<dbReference type="InterPro" id="IPR020843">
    <property type="entry name" value="ER"/>
</dbReference>
<dbReference type="Gene3D" id="3.90.180.10">
    <property type="entry name" value="Medium-chain alcohol dehydrogenases, catalytic domain"/>
    <property type="match status" value="1"/>
</dbReference>
<keyword evidence="4" id="KW-1185">Reference proteome</keyword>
<sequence>MDLEHLRGQSAFVTGAGSGIGRALTLELASLGVDVTAADLNLAGAQETAAQARGARVTAVQLDVCSPAAQEAAVAAHVKRHGSLDIAVLNAGIGERGDVTSVSDDSWRPTLDVDLTAVLDGVRVCTRAMAPGGGRRARQGVILTVASAGAFFVMPPAPVYAAAKAGVAHATRSLALPLLQKHNVRIAALCPEFTETALVKENRAAAHPDSAFARAIAQPLLTVAQVVEAGVALIGDPARVGQCLVVRLRAVAVHTLSNDFRAATRLESWPLPATVPKESVIVRTAYAGVNASDVNYSSGRYHKSVAEARAALPYVAGFEAVSVIAAVGEGVRGYRVGDAVATMEAGNFSEFAVVPARALHRVPSPRPEFLALLTSGLTASIGLQEAGRLRRGETVLVTAAAGGTGQFVVQLAKRMGCHVIATVGSADKADLVRSLGADRAIDYRREDVKAVLRKEYPRGVDVVWESIGGDMFATCVNALATSGRLIVIGAMSQYKAEGGWQPQPHVGLPEKLLARNATVVGFFLPVYTHLMKDHLARLTRDYTDGKLRIVMDERRFEGVEQVPDAVDRLQSGKSAGKVYIRIASDPVPVGDAKL</sequence>
<dbReference type="Pfam" id="PF00106">
    <property type="entry name" value="adh_short"/>
    <property type="match status" value="1"/>
</dbReference>
<proteinExistence type="predicted"/>
<dbReference type="Proteomes" id="UP001255856">
    <property type="component" value="Unassembled WGS sequence"/>
</dbReference>
<dbReference type="GO" id="GO:0008270">
    <property type="term" value="F:zinc ion binding"/>
    <property type="evidence" value="ECO:0007669"/>
    <property type="project" value="InterPro"/>
</dbReference>
<dbReference type="SUPFAM" id="SSF51735">
    <property type="entry name" value="NAD(P)-binding Rossmann-fold domains"/>
    <property type="match status" value="2"/>
</dbReference>
<dbReference type="FunFam" id="3.40.50.720:FF:000121">
    <property type="entry name" value="Prostaglandin reductase 2"/>
    <property type="match status" value="1"/>
</dbReference>
<dbReference type="GO" id="GO:0005739">
    <property type="term" value="C:mitochondrion"/>
    <property type="evidence" value="ECO:0007669"/>
    <property type="project" value="TreeGrafter"/>
</dbReference>
<dbReference type="SMART" id="SM00829">
    <property type="entry name" value="PKS_ER"/>
    <property type="match status" value="1"/>
</dbReference>
<dbReference type="InterPro" id="IPR013154">
    <property type="entry name" value="ADH-like_N"/>
</dbReference>
<keyword evidence="1" id="KW-0560">Oxidoreductase</keyword>
<dbReference type="PANTHER" id="PTHR43677">
    <property type="entry name" value="SHORT-CHAIN DEHYDROGENASE/REDUCTASE"/>
    <property type="match status" value="1"/>
</dbReference>
<feature type="domain" description="Enoyl reductase (ER)" evidence="2">
    <location>
        <begin position="261"/>
        <end position="580"/>
    </location>
</feature>
<dbReference type="AlphaFoldDB" id="A0AAD9IH59"/>
<evidence type="ECO:0000313" key="3">
    <source>
        <dbReference type="EMBL" id="KAK2077140.1"/>
    </source>
</evidence>
<dbReference type="InterPro" id="IPR013149">
    <property type="entry name" value="ADH-like_C"/>
</dbReference>
<name>A0AAD9IH59_PROWI</name>
<evidence type="ECO:0000313" key="4">
    <source>
        <dbReference type="Proteomes" id="UP001255856"/>
    </source>
</evidence>
<evidence type="ECO:0000256" key="1">
    <source>
        <dbReference type="ARBA" id="ARBA00023002"/>
    </source>
</evidence>
<dbReference type="PRINTS" id="PR00080">
    <property type="entry name" value="SDRFAMILY"/>
</dbReference>
<dbReference type="GO" id="GO:0016491">
    <property type="term" value="F:oxidoreductase activity"/>
    <property type="evidence" value="ECO:0007669"/>
    <property type="project" value="UniProtKB-KW"/>
</dbReference>
<organism evidence="3 4">
    <name type="scientific">Prototheca wickerhamii</name>
    <dbReference type="NCBI Taxonomy" id="3111"/>
    <lineage>
        <taxon>Eukaryota</taxon>
        <taxon>Viridiplantae</taxon>
        <taxon>Chlorophyta</taxon>
        <taxon>core chlorophytes</taxon>
        <taxon>Trebouxiophyceae</taxon>
        <taxon>Chlorellales</taxon>
        <taxon>Chlorellaceae</taxon>
        <taxon>Prototheca</taxon>
    </lineage>
</organism>
<protein>
    <recommendedName>
        <fullName evidence="2">Enoyl reductase (ER) domain-containing protein</fullName>
    </recommendedName>
</protein>
<dbReference type="Pfam" id="PF00107">
    <property type="entry name" value="ADH_zinc_N"/>
    <property type="match status" value="1"/>
</dbReference>
<dbReference type="InterPro" id="IPR002347">
    <property type="entry name" value="SDR_fam"/>
</dbReference>
<dbReference type="PROSITE" id="PS01162">
    <property type="entry name" value="QOR_ZETA_CRYSTAL"/>
    <property type="match status" value="1"/>
</dbReference>
<dbReference type="InterPro" id="IPR051397">
    <property type="entry name" value="Zn-ADH-like_protein"/>
</dbReference>
<dbReference type="CDD" id="cd05233">
    <property type="entry name" value="SDR_c"/>
    <property type="match status" value="1"/>
</dbReference>
<reference evidence="3" key="1">
    <citation type="submission" date="2021-01" db="EMBL/GenBank/DDBJ databases">
        <authorList>
            <person name="Eckstrom K.M.E."/>
        </authorList>
    </citation>
    <scope>NUCLEOTIDE SEQUENCE</scope>
    <source>
        <strain evidence="3">UVCC 0001</strain>
    </source>
</reference>
<dbReference type="Gene3D" id="3.40.50.720">
    <property type="entry name" value="NAD(P)-binding Rossmann-like Domain"/>
    <property type="match status" value="2"/>
</dbReference>
<dbReference type="InterPro" id="IPR036291">
    <property type="entry name" value="NAD(P)-bd_dom_sf"/>
</dbReference>
<accession>A0AAD9IH59</accession>
<dbReference type="PANTHER" id="PTHR43677:SF3">
    <property type="entry name" value="PROSTAGLANDIN REDUCTASE 3"/>
    <property type="match status" value="1"/>
</dbReference>
<dbReference type="Pfam" id="PF08240">
    <property type="entry name" value="ADH_N"/>
    <property type="match status" value="1"/>
</dbReference>
<dbReference type="InterPro" id="IPR011032">
    <property type="entry name" value="GroES-like_sf"/>
</dbReference>
<gene>
    <name evidence="3" type="ORF">QBZ16_004774</name>
</gene>
<comment type="caution">
    <text evidence="3">The sequence shown here is derived from an EMBL/GenBank/DDBJ whole genome shotgun (WGS) entry which is preliminary data.</text>
</comment>
<dbReference type="InterPro" id="IPR002364">
    <property type="entry name" value="Quin_OxRdtase/zeta-crystal_CS"/>
</dbReference>
<dbReference type="EMBL" id="JASFZW010000007">
    <property type="protein sequence ID" value="KAK2077140.1"/>
    <property type="molecule type" value="Genomic_DNA"/>
</dbReference>